<keyword evidence="2" id="KW-1185">Reference proteome</keyword>
<dbReference type="Proteomes" id="UP000077824">
    <property type="component" value="Chromosome"/>
</dbReference>
<dbReference type="EMBL" id="CP015199">
    <property type="protein sequence ID" value="ANF52940.1"/>
    <property type="molecule type" value="Genomic_DNA"/>
</dbReference>
<dbReference type="KEGG" id="chh:A0O34_21510"/>
<sequence>MNHATTYHIGNNKNTRRKTATAVEQATLRVFKMDGTDKGCAGNPKRQTPICTDSHASNGFLKTTFLPKLKTDNSLQAGQEAGKLERDFYKSLSNLAKHYGIEILETKHLSYPYNIALSLWDAKTKLKNKVNHLENVQLIKEKKKTFLMTKESCNVGLTLYYIPVIPLFSMLKDKRRNKTAQLLLSVCSYLYHIVDVPYFRQEDSYLYWQYEMMSDWIEQDEVDVDDQNCKDELKHAECIGDLVEQKIYNRKTLTVFEKRLTHFKALDEFDTECLKMAKEAFELYTQYPAESIFRNAKPLHDDNNDYDAYEQECIPMEKYISFWADSDGWLSESLSECINNEFNEYGDVQEPQISKRFDGSPLSGNNLNFENRLFNVLDELIYLLNTYKKEKNGHIN</sequence>
<evidence type="ECO:0000313" key="2">
    <source>
        <dbReference type="Proteomes" id="UP000077824"/>
    </source>
</evidence>
<proteinExistence type="predicted"/>
<dbReference type="OrthoDB" id="917674at2"/>
<name>A0A172Y1B7_9FLAO</name>
<dbReference type="AlphaFoldDB" id="A0A172Y1B7"/>
<gene>
    <name evidence="1" type="ORF">A0O34_21510</name>
</gene>
<evidence type="ECO:0000313" key="1">
    <source>
        <dbReference type="EMBL" id="ANF52940.1"/>
    </source>
</evidence>
<organism evidence="1 2">
    <name type="scientific">Chryseobacterium glaciei</name>
    <dbReference type="NCBI Taxonomy" id="1685010"/>
    <lineage>
        <taxon>Bacteria</taxon>
        <taxon>Pseudomonadati</taxon>
        <taxon>Bacteroidota</taxon>
        <taxon>Flavobacteriia</taxon>
        <taxon>Flavobacteriales</taxon>
        <taxon>Weeksellaceae</taxon>
        <taxon>Chryseobacterium group</taxon>
        <taxon>Chryseobacterium</taxon>
    </lineage>
</organism>
<accession>A0A172Y1B7</accession>
<reference evidence="1 2" key="1">
    <citation type="submission" date="2016-04" db="EMBL/GenBank/DDBJ databases">
        <title>Complete Genome Sequence of Chryseobacterium sp. IHBB 10212.</title>
        <authorList>
            <person name="Pal M."/>
            <person name="Swarnkar M.K."/>
            <person name="Kaushal K."/>
            <person name="Chhibber S."/>
            <person name="Singh A.K."/>
            <person name="Gulati A."/>
        </authorList>
    </citation>
    <scope>NUCLEOTIDE SEQUENCE [LARGE SCALE GENOMIC DNA]</scope>
    <source>
        <strain evidence="1 2">IHBB 10212</strain>
    </source>
</reference>
<protein>
    <submittedName>
        <fullName evidence="1">Uncharacterized protein</fullName>
    </submittedName>
</protein>
<dbReference type="RefSeq" id="WP_066759231.1">
    <property type="nucleotide sequence ID" value="NZ_CP015199.1"/>
</dbReference>
<dbReference type="STRING" id="1685010.A0O34_21510"/>